<dbReference type="Proteomes" id="UP001634394">
    <property type="component" value="Unassembled WGS sequence"/>
</dbReference>
<dbReference type="PROSITE" id="PS51285">
    <property type="entry name" value="AGC_KINASE_CTER"/>
    <property type="match status" value="1"/>
</dbReference>
<dbReference type="InterPro" id="IPR008271">
    <property type="entry name" value="Ser/Thr_kinase_AS"/>
</dbReference>
<name>A0ABD3VTP8_SINWO</name>
<evidence type="ECO:0000313" key="15">
    <source>
        <dbReference type="EMBL" id="KAL3864979.1"/>
    </source>
</evidence>
<keyword evidence="5" id="KW-0808">Transferase</keyword>
<evidence type="ECO:0000256" key="5">
    <source>
        <dbReference type="ARBA" id="ARBA00022679"/>
    </source>
</evidence>
<feature type="domain" description="Protein kinase" evidence="13">
    <location>
        <begin position="486"/>
        <end position="849"/>
    </location>
</feature>
<keyword evidence="6" id="KW-0547">Nucleotide-binding</keyword>
<gene>
    <name evidence="15" type="ORF">ACJMK2_006618</name>
</gene>
<dbReference type="GO" id="GO:0004674">
    <property type="term" value="F:protein serine/threonine kinase activity"/>
    <property type="evidence" value="ECO:0007669"/>
    <property type="project" value="UniProtKB-KW"/>
</dbReference>
<comment type="similarity">
    <text evidence="1">Belongs to the protein kinase superfamily. AGC Ser/Thr protein kinase family.</text>
</comment>
<feature type="region of interest" description="Disordered" evidence="12">
    <location>
        <begin position="357"/>
        <end position="384"/>
    </location>
</feature>
<comment type="caution">
    <text evidence="15">The sequence shown here is derived from an EMBL/GenBank/DDBJ whole genome shotgun (WGS) entry which is preliminary data.</text>
</comment>
<organism evidence="15 16">
    <name type="scientific">Sinanodonta woodiana</name>
    <name type="common">Chinese pond mussel</name>
    <name type="synonym">Anodonta woodiana</name>
    <dbReference type="NCBI Taxonomy" id="1069815"/>
    <lineage>
        <taxon>Eukaryota</taxon>
        <taxon>Metazoa</taxon>
        <taxon>Spiralia</taxon>
        <taxon>Lophotrochozoa</taxon>
        <taxon>Mollusca</taxon>
        <taxon>Bivalvia</taxon>
        <taxon>Autobranchia</taxon>
        <taxon>Heteroconchia</taxon>
        <taxon>Palaeoheterodonta</taxon>
        <taxon>Unionida</taxon>
        <taxon>Unionoidea</taxon>
        <taxon>Unionidae</taxon>
        <taxon>Unioninae</taxon>
        <taxon>Sinanodonta</taxon>
    </lineage>
</organism>
<evidence type="ECO:0000313" key="16">
    <source>
        <dbReference type="Proteomes" id="UP001634394"/>
    </source>
</evidence>
<dbReference type="PROSITE" id="PS50011">
    <property type="entry name" value="PROTEIN_KINASE_DOM"/>
    <property type="match status" value="2"/>
</dbReference>
<dbReference type="Pfam" id="PF00069">
    <property type="entry name" value="Pkinase"/>
    <property type="match status" value="2"/>
</dbReference>
<keyword evidence="8" id="KW-0067">ATP-binding</keyword>
<dbReference type="FunFam" id="1.10.510.10:FF:000604">
    <property type="entry name" value="AGC protein kinase"/>
    <property type="match status" value="1"/>
</dbReference>
<protein>
    <recommendedName>
        <fullName evidence="3">Serine/threonine-protein kinase greatwall</fullName>
        <ecNumber evidence="2">2.7.11.1</ecNumber>
    </recommendedName>
    <alternativeName>
        <fullName evidence="9">Microtubule-associated serine/threonine-protein kinase-like</fullName>
    </alternativeName>
</protein>
<evidence type="ECO:0000256" key="8">
    <source>
        <dbReference type="ARBA" id="ARBA00022840"/>
    </source>
</evidence>
<comment type="catalytic activity">
    <reaction evidence="10">
        <text>L-threonyl-[protein] + ATP = O-phospho-L-threonyl-[protein] + ADP + H(+)</text>
        <dbReference type="Rhea" id="RHEA:46608"/>
        <dbReference type="Rhea" id="RHEA-COMP:11060"/>
        <dbReference type="Rhea" id="RHEA-COMP:11605"/>
        <dbReference type="ChEBI" id="CHEBI:15378"/>
        <dbReference type="ChEBI" id="CHEBI:30013"/>
        <dbReference type="ChEBI" id="CHEBI:30616"/>
        <dbReference type="ChEBI" id="CHEBI:61977"/>
        <dbReference type="ChEBI" id="CHEBI:456216"/>
        <dbReference type="EC" id="2.7.11.1"/>
    </reaction>
</comment>
<dbReference type="PANTHER" id="PTHR24356:SF1">
    <property type="entry name" value="SERINE_THREONINE-PROTEIN KINASE GREATWALL"/>
    <property type="match status" value="1"/>
</dbReference>
<keyword evidence="7" id="KW-0418">Kinase</keyword>
<evidence type="ECO:0000256" key="9">
    <source>
        <dbReference type="ARBA" id="ARBA00033099"/>
    </source>
</evidence>
<sequence length="980" mass="110665">MVNKNLVDQVIAERDAMAQSYSPFIVQLFYSFQSSNYIFLIMEYLIGGDVKSLLGVCGYFDEDLAIFYTAEVTLALEYLHSKGIVHRDLKPDNMLITAMGHVKLTDFGLSKISLDFKNVHGTPLPNKIYQNLDHFRTPGQILSLRSSLAFNDGNNSAPDKVVNTPMKSSSICRLPLQEVNSKLPRYGSLRERLLYQSTCKQSPLSKKVLTPPVKSLTPTLEESLSWSCNSNSHVSTEGQEEIPVLTLSDMKSQNSRCDTIASEHADTTNSMSIVLDSSLYSSYDLTDEAFYSDSSKVDTIMHSSQIKQTCQVDKCENTDCQSHLKAPSQQGSILDDTPQMHRSDESVMHSYAAKNLRQLREGSYSEENEDTDASNKENSDSQDLSPIKMIHKLPLKEDLLGCKRQQTHPSERIAVSSCNYLSDSEEEIQNQLIIRKRSFHDISKCYRNVSNTGLTQDIHGMRLYGDEHRVKRSNKETSPKFASWLTKQPSTEGKGHESNSWVMDVDGTELLRTGSDNANHSKTYLSSEIEPMDNSEARISKEEFISQVEKKPHPDNAPILSVQHDKSHLKFKRDHVAFDFADSAEFCNFKTMASSFIGSASQRIKNHPIGSIGDASQGDDDVSAPSTLEDISPSVFFSLDTASAQSTSMSMDYINDGRSPPPPPKSTEKRESWISAQMSPARSTYRGAPTTPHACFDVSMTPDPSLVRKRSPTTPYFKNSARTPFAAANKTPYRTPKSVRRNRPNVEDVERVLGTPDYLAPEILEQKKHGPAVDWWALGVCLFEFLTGVPPFTDETPQLVFRNILNRDIPWPGEDEELSPEAHSAIEDLLTLDSTKRPCAKDVKIMALFNDLDWDRVLEMVPSFVPQPDNEMDTTYFEDQILLKKVCQQRLSGHLFLLLKKRIHCHPGPFQIFLMLHELQRKNFMSEYWKLLLSDRNYGMTMCKSSRLWDDCEKHPDYGMNMCKASRLCNDYVQSIQTMG</sequence>
<dbReference type="FunFam" id="1.10.510.10:FF:000278">
    <property type="entry name" value="serine/threonine-protein kinase greatwall isoform X1"/>
    <property type="match status" value="1"/>
</dbReference>
<dbReference type="PANTHER" id="PTHR24356">
    <property type="entry name" value="SERINE/THREONINE-PROTEIN KINASE"/>
    <property type="match status" value="1"/>
</dbReference>
<dbReference type="EMBL" id="JBJQND010000010">
    <property type="protein sequence ID" value="KAL3864979.1"/>
    <property type="molecule type" value="Genomic_DNA"/>
</dbReference>
<evidence type="ECO:0000256" key="11">
    <source>
        <dbReference type="ARBA" id="ARBA00048679"/>
    </source>
</evidence>
<proteinExistence type="inferred from homology"/>
<reference evidence="15 16" key="1">
    <citation type="submission" date="2024-11" db="EMBL/GenBank/DDBJ databases">
        <title>Chromosome-level genome assembly of the freshwater bivalve Anodonta woodiana.</title>
        <authorList>
            <person name="Chen X."/>
        </authorList>
    </citation>
    <scope>NUCLEOTIDE SEQUENCE [LARGE SCALE GENOMIC DNA]</scope>
    <source>
        <strain evidence="15">MN2024</strain>
        <tissue evidence="15">Gills</tissue>
    </source>
</reference>
<dbReference type="SMART" id="SM00220">
    <property type="entry name" value="S_TKc"/>
    <property type="match status" value="1"/>
</dbReference>
<evidence type="ECO:0000256" key="7">
    <source>
        <dbReference type="ARBA" id="ARBA00022777"/>
    </source>
</evidence>
<dbReference type="InterPro" id="IPR000961">
    <property type="entry name" value="AGC-kinase_C"/>
</dbReference>
<evidence type="ECO:0000259" key="13">
    <source>
        <dbReference type="PROSITE" id="PS50011"/>
    </source>
</evidence>
<feature type="region of interest" description="Disordered" evidence="12">
    <location>
        <begin position="608"/>
        <end position="627"/>
    </location>
</feature>
<dbReference type="EC" id="2.7.11.1" evidence="2"/>
<dbReference type="InterPro" id="IPR050236">
    <property type="entry name" value="Ser_Thr_kinase_AGC"/>
</dbReference>
<evidence type="ECO:0000256" key="4">
    <source>
        <dbReference type="ARBA" id="ARBA00022527"/>
    </source>
</evidence>
<evidence type="ECO:0000256" key="1">
    <source>
        <dbReference type="ARBA" id="ARBA00009903"/>
    </source>
</evidence>
<dbReference type="AlphaFoldDB" id="A0ABD3VTP8"/>
<evidence type="ECO:0000256" key="2">
    <source>
        <dbReference type="ARBA" id="ARBA00012513"/>
    </source>
</evidence>
<dbReference type="InterPro" id="IPR000719">
    <property type="entry name" value="Prot_kinase_dom"/>
</dbReference>
<evidence type="ECO:0000256" key="3">
    <source>
        <dbReference type="ARBA" id="ARBA00022148"/>
    </source>
</evidence>
<accession>A0ABD3VTP8</accession>
<dbReference type="SUPFAM" id="SSF56112">
    <property type="entry name" value="Protein kinase-like (PK-like)"/>
    <property type="match status" value="1"/>
</dbReference>
<comment type="catalytic activity">
    <reaction evidence="11">
        <text>L-seryl-[protein] + ATP = O-phospho-L-seryl-[protein] + ADP + H(+)</text>
        <dbReference type="Rhea" id="RHEA:17989"/>
        <dbReference type="Rhea" id="RHEA-COMP:9863"/>
        <dbReference type="Rhea" id="RHEA-COMP:11604"/>
        <dbReference type="ChEBI" id="CHEBI:15378"/>
        <dbReference type="ChEBI" id="CHEBI:29999"/>
        <dbReference type="ChEBI" id="CHEBI:30616"/>
        <dbReference type="ChEBI" id="CHEBI:83421"/>
        <dbReference type="ChEBI" id="CHEBI:456216"/>
        <dbReference type="EC" id="2.7.11.1"/>
    </reaction>
</comment>
<dbReference type="PROSITE" id="PS00108">
    <property type="entry name" value="PROTEIN_KINASE_ST"/>
    <property type="match status" value="1"/>
</dbReference>
<feature type="domain" description="Protein kinase" evidence="13">
    <location>
        <begin position="1"/>
        <end position="267"/>
    </location>
</feature>
<feature type="domain" description="AGC-kinase C-terminal" evidence="14">
    <location>
        <begin position="850"/>
        <end position="906"/>
    </location>
</feature>
<dbReference type="Gene3D" id="1.10.510.10">
    <property type="entry name" value="Transferase(Phosphotransferase) domain 1"/>
    <property type="match status" value="2"/>
</dbReference>
<evidence type="ECO:0000259" key="14">
    <source>
        <dbReference type="PROSITE" id="PS51285"/>
    </source>
</evidence>
<evidence type="ECO:0000256" key="6">
    <source>
        <dbReference type="ARBA" id="ARBA00022741"/>
    </source>
</evidence>
<dbReference type="Gene3D" id="3.30.200.20">
    <property type="entry name" value="Phosphorylase Kinase, domain 1"/>
    <property type="match status" value="2"/>
</dbReference>
<keyword evidence="16" id="KW-1185">Reference proteome</keyword>
<dbReference type="InterPro" id="IPR011009">
    <property type="entry name" value="Kinase-like_dom_sf"/>
</dbReference>
<feature type="region of interest" description="Disordered" evidence="12">
    <location>
        <begin position="651"/>
        <end position="688"/>
    </location>
</feature>
<keyword evidence="4" id="KW-0723">Serine/threonine-protein kinase</keyword>
<dbReference type="GO" id="GO:0005524">
    <property type="term" value="F:ATP binding"/>
    <property type="evidence" value="ECO:0007669"/>
    <property type="project" value="UniProtKB-KW"/>
</dbReference>
<evidence type="ECO:0000256" key="10">
    <source>
        <dbReference type="ARBA" id="ARBA00047899"/>
    </source>
</evidence>
<evidence type="ECO:0000256" key="12">
    <source>
        <dbReference type="SAM" id="MobiDB-lite"/>
    </source>
</evidence>